<evidence type="ECO:0000256" key="4">
    <source>
        <dbReference type="ARBA" id="ARBA00014714"/>
    </source>
</evidence>
<evidence type="ECO:0000256" key="15">
    <source>
        <dbReference type="RuleBase" id="RU003518"/>
    </source>
</evidence>
<keyword evidence="9 16" id="KW-0654">Proteoglycan</keyword>
<dbReference type="GO" id="GO:0040037">
    <property type="term" value="P:negative regulation of fibroblast growth factor receptor signaling pathway"/>
    <property type="evidence" value="ECO:0007669"/>
    <property type="project" value="TreeGrafter"/>
</dbReference>
<dbReference type="GO" id="GO:0045202">
    <property type="term" value="C:synapse"/>
    <property type="evidence" value="ECO:0007669"/>
    <property type="project" value="TreeGrafter"/>
</dbReference>
<dbReference type="Pfam" id="PF01153">
    <property type="entry name" value="Glypican"/>
    <property type="match status" value="1"/>
</dbReference>
<dbReference type="GO" id="GO:0005576">
    <property type="term" value="C:extracellular region"/>
    <property type="evidence" value="ECO:0007669"/>
    <property type="project" value="UniProtKB-SubCell"/>
</dbReference>
<comment type="function">
    <text evidence="16">Cell surface proteoglycan.</text>
</comment>
<dbReference type="Proteomes" id="UP001066276">
    <property type="component" value="Chromosome 11"/>
</dbReference>
<evidence type="ECO:0000256" key="3">
    <source>
        <dbReference type="ARBA" id="ARBA00010260"/>
    </source>
</evidence>
<name>A0AAV7LH67_PLEWA</name>
<dbReference type="GO" id="GO:0005886">
    <property type="term" value="C:plasma membrane"/>
    <property type="evidence" value="ECO:0007669"/>
    <property type="project" value="UniProtKB-SubCell"/>
</dbReference>
<dbReference type="InterPro" id="IPR019803">
    <property type="entry name" value="Glypican_CS"/>
</dbReference>
<reference evidence="18" key="1">
    <citation type="journal article" date="2022" name="bioRxiv">
        <title>Sequencing and chromosome-scale assembly of the giantPleurodeles waltlgenome.</title>
        <authorList>
            <person name="Brown T."/>
            <person name="Elewa A."/>
            <person name="Iarovenko S."/>
            <person name="Subramanian E."/>
            <person name="Araus A.J."/>
            <person name="Petzold A."/>
            <person name="Susuki M."/>
            <person name="Suzuki K.-i.T."/>
            <person name="Hayashi T."/>
            <person name="Toyoda A."/>
            <person name="Oliveira C."/>
            <person name="Osipova E."/>
            <person name="Leigh N.D."/>
            <person name="Simon A."/>
            <person name="Yun M.H."/>
        </authorList>
    </citation>
    <scope>NUCLEOTIDE SEQUENCE</scope>
    <source>
        <strain evidence="18">20211129_DDA</strain>
        <tissue evidence="18">Liver</tissue>
    </source>
</reference>
<dbReference type="AlphaFoldDB" id="A0AAV7LH67"/>
<keyword evidence="12" id="KW-0325">Glycoprotein</keyword>
<evidence type="ECO:0000313" key="18">
    <source>
        <dbReference type="EMBL" id="KAJ1089834.1"/>
    </source>
</evidence>
<keyword evidence="5" id="KW-1003">Cell membrane</keyword>
<evidence type="ECO:0000256" key="1">
    <source>
        <dbReference type="ARBA" id="ARBA00004239"/>
    </source>
</evidence>
<keyword evidence="7 16" id="KW-0336">GPI-anchor</keyword>
<dbReference type="GO" id="GO:0098552">
    <property type="term" value="C:side of membrane"/>
    <property type="evidence" value="ECO:0007669"/>
    <property type="project" value="UniProtKB-KW"/>
</dbReference>
<keyword evidence="10 16" id="KW-0472">Membrane</keyword>
<dbReference type="PANTHER" id="PTHR10822:SF8">
    <property type="entry name" value="GLYPICAN-1"/>
    <property type="match status" value="1"/>
</dbReference>
<sequence length="549" mass="61478">MALSGGLWFFWLLASAWSEGTGGGKARSCADVRVVYSAAGFSLAGVPQAEISGEHLRICPQGYTCCTSEMEENFANSSKTEFEAKLREASQSMQGIFASQHKTFDGYFQDLLNKSETSLHNSFPELFGDLYSQHGKQFKDLYLELRQYYQGLSINLEEVLHEFWMHLLERLFKILNPQYVITEEYLDCLAKLSEQLRPFGEVPRDFKLKATKALIAARSFVQGLGVGSEVVKRVSQVSLNQECTRAIMKLVYCPHCRGMANVKPCLNYCRNVMKGCLANQADLDTEWRNLIDSMLLVADRFEASSNIETVMSTIHERISDAISTMQENKKIITNKVFQNCGNLKVSTEVVGGEDERQQRKSNLEEKSIGQALEKLVANAKANLKDMKDYWVVLPNMLCNEKVTAASTNEHKCWNGMSKSRYLPELMGDGLASQINNPEVDVDITKPDMAIRQQIMQLKIMTNRLRNAYNGNDVDYQDTSEDFSGSGSGGGCLDDMCGRKLEKSTVKKQSDTRTVAKKAEKGVPGASSTLQPSFFFLLLFLLVTVTPFTT</sequence>
<evidence type="ECO:0000256" key="2">
    <source>
        <dbReference type="ARBA" id="ARBA00004609"/>
    </source>
</evidence>
<keyword evidence="11" id="KW-1015">Disulfide bond</keyword>
<evidence type="ECO:0000256" key="7">
    <source>
        <dbReference type="ARBA" id="ARBA00022622"/>
    </source>
</evidence>
<accession>A0AAV7LH67</accession>
<organism evidence="18 19">
    <name type="scientific">Pleurodeles waltl</name>
    <name type="common">Iberian ribbed newt</name>
    <dbReference type="NCBI Taxonomy" id="8319"/>
    <lineage>
        <taxon>Eukaryota</taxon>
        <taxon>Metazoa</taxon>
        <taxon>Chordata</taxon>
        <taxon>Craniata</taxon>
        <taxon>Vertebrata</taxon>
        <taxon>Euteleostomi</taxon>
        <taxon>Amphibia</taxon>
        <taxon>Batrachia</taxon>
        <taxon>Caudata</taxon>
        <taxon>Salamandroidea</taxon>
        <taxon>Salamandridae</taxon>
        <taxon>Pleurodelinae</taxon>
        <taxon>Pleurodeles</taxon>
    </lineage>
</organism>
<evidence type="ECO:0000256" key="13">
    <source>
        <dbReference type="ARBA" id="ARBA00023207"/>
    </source>
</evidence>
<gene>
    <name evidence="18" type="ORF">NDU88_002978</name>
</gene>
<dbReference type="PANTHER" id="PTHR10822">
    <property type="entry name" value="GLYPICAN"/>
    <property type="match status" value="1"/>
</dbReference>
<evidence type="ECO:0000256" key="8">
    <source>
        <dbReference type="ARBA" id="ARBA00022729"/>
    </source>
</evidence>
<evidence type="ECO:0000256" key="11">
    <source>
        <dbReference type="ARBA" id="ARBA00023157"/>
    </source>
</evidence>
<evidence type="ECO:0000256" key="6">
    <source>
        <dbReference type="ARBA" id="ARBA00022525"/>
    </source>
</evidence>
<evidence type="ECO:0000313" key="19">
    <source>
        <dbReference type="Proteomes" id="UP001066276"/>
    </source>
</evidence>
<evidence type="ECO:0000256" key="17">
    <source>
        <dbReference type="SAM" id="SignalP"/>
    </source>
</evidence>
<dbReference type="GO" id="GO:0016477">
    <property type="term" value="P:cell migration"/>
    <property type="evidence" value="ECO:0007669"/>
    <property type="project" value="TreeGrafter"/>
</dbReference>
<feature type="chain" id="PRO_5043339125" description="Glypican-1" evidence="17">
    <location>
        <begin position="19"/>
        <end position="549"/>
    </location>
</feature>
<keyword evidence="13 16" id="KW-0357">Heparan sulfate</keyword>
<keyword evidence="6" id="KW-0964">Secreted</keyword>
<dbReference type="InterPro" id="IPR001863">
    <property type="entry name" value="Glypican"/>
</dbReference>
<evidence type="ECO:0000256" key="5">
    <source>
        <dbReference type="ARBA" id="ARBA00022475"/>
    </source>
</evidence>
<dbReference type="PROSITE" id="PS01207">
    <property type="entry name" value="GLYPICAN"/>
    <property type="match status" value="1"/>
</dbReference>
<comment type="subcellular location">
    <subcellularLocation>
        <location evidence="2 16">Cell membrane</location>
        <topology evidence="2 16">Lipid-anchor</topology>
        <topology evidence="2 16">GPI-anchor</topology>
    </subcellularLocation>
    <subcellularLocation>
        <location evidence="1">Secreted</location>
        <location evidence="1">Extracellular space</location>
    </subcellularLocation>
</comment>
<dbReference type="GO" id="GO:1905475">
    <property type="term" value="P:regulation of protein localization to membrane"/>
    <property type="evidence" value="ECO:0007669"/>
    <property type="project" value="TreeGrafter"/>
</dbReference>
<keyword evidence="8 17" id="KW-0732">Signal</keyword>
<dbReference type="GO" id="GO:0009986">
    <property type="term" value="C:cell surface"/>
    <property type="evidence" value="ECO:0007669"/>
    <property type="project" value="TreeGrafter"/>
</dbReference>
<evidence type="ECO:0000256" key="9">
    <source>
        <dbReference type="ARBA" id="ARBA00022974"/>
    </source>
</evidence>
<evidence type="ECO:0000256" key="16">
    <source>
        <dbReference type="RuleBase" id="RU003519"/>
    </source>
</evidence>
<proteinExistence type="inferred from homology"/>
<keyword evidence="14 16" id="KW-0449">Lipoprotein</keyword>
<comment type="similarity">
    <text evidence="3 15">Belongs to the glypican family.</text>
</comment>
<evidence type="ECO:0000256" key="12">
    <source>
        <dbReference type="ARBA" id="ARBA00023180"/>
    </source>
</evidence>
<evidence type="ECO:0000256" key="14">
    <source>
        <dbReference type="ARBA" id="ARBA00023288"/>
    </source>
</evidence>
<protein>
    <recommendedName>
        <fullName evidence="4">Glypican-1</fullName>
    </recommendedName>
</protein>
<dbReference type="EMBL" id="JANPWB010000015">
    <property type="protein sequence ID" value="KAJ1089834.1"/>
    <property type="molecule type" value="Genomic_DNA"/>
</dbReference>
<keyword evidence="19" id="KW-1185">Reference proteome</keyword>
<feature type="signal peptide" evidence="17">
    <location>
        <begin position="1"/>
        <end position="18"/>
    </location>
</feature>
<dbReference type="GO" id="GO:0017134">
    <property type="term" value="F:fibroblast growth factor binding"/>
    <property type="evidence" value="ECO:0007669"/>
    <property type="project" value="TreeGrafter"/>
</dbReference>
<comment type="caution">
    <text evidence="18">The sequence shown here is derived from an EMBL/GenBank/DDBJ whole genome shotgun (WGS) entry which is preliminary data.</text>
</comment>
<evidence type="ECO:0000256" key="10">
    <source>
        <dbReference type="ARBA" id="ARBA00023136"/>
    </source>
</evidence>